<accession>A0ABT7VRW8</accession>
<dbReference type="Proteomes" id="UP001171945">
    <property type="component" value="Unassembled WGS sequence"/>
</dbReference>
<comment type="caution">
    <text evidence="1">The sequence shown here is derived from an EMBL/GenBank/DDBJ whole genome shotgun (WGS) entry which is preliminary data.</text>
</comment>
<name>A0ABT7VRW8_9GAMM</name>
<reference evidence="1" key="1">
    <citation type="submission" date="2023-06" db="EMBL/GenBank/DDBJ databases">
        <title>Uncultivated large filamentous bacteria from sulfidic sediments reveal new species and different genomic features in energy metabolism and defense.</title>
        <authorList>
            <person name="Fonseca A."/>
        </authorList>
    </citation>
    <scope>NUCLEOTIDE SEQUENCE</scope>
    <source>
        <strain evidence="1">HSG4</strain>
    </source>
</reference>
<evidence type="ECO:0000313" key="2">
    <source>
        <dbReference type="Proteomes" id="UP001171945"/>
    </source>
</evidence>
<evidence type="ECO:0000313" key="1">
    <source>
        <dbReference type="EMBL" id="MDM8562397.1"/>
    </source>
</evidence>
<sequence length="321" mass="37158">MSKIETGKILQSAGFVETYKEGDDFIGLMFTDYILALFKELPLLPYPVIALLNHANWDEPPIQKLLLFHAKRKYNTTFSIQPPYIGSERYFATLGQQCRFANVQDGGDFEWQLREQLSNSNEPLFLLVSRLEQGDPESRMKLIGILRSLSDEYENLLHVVLCGGEMLETIYYQEGTSGLNNGEIKHWPEFGVNEVKVIGEYQFELELSDLEAKELLEISGGHPKLLKRCLDIKSSDSTLENYAEKLKSEVWQFFMPFLKEKAKMGEYLQQDCVAKVQPFILDNLVRKLYWKNLLVERDNKLCWRCETLRTIGSEIFNLGEQ</sequence>
<keyword evidence="2" id="KW-1185">Reference proteome</keyword>
<organism evidence="1 2">
    <name type="scientific">Candidatus Marithioploca araucensis</name>
    <dbReference type="NCBI Taxonomy" id="70273"/>
    <lineage>
        <taxon>Bacteria</taxon>
        <taxon>Pseudomonadati</taxon>
        <taxon>Pseudomonadota</taxon>
        <taxon>Gammaproteobacteria</taxon>
        <taxon>Thiotrichales</taxon>
        <taxon>Thiotrichaceae</taxon>
        <taxon>Candidatus Marithioploca</taxon>
    </lineage>
</organism>
<protein>
    <submittedName>
        <fullName evidence="1">Uncharacterized protein</fullName>
    </submittedName>
</protein>
<gene>
    <name evidence="1" type="ORF">QUF54_03495</name>
</gene>
<dbReference type="EMBL" id="JAUCGM010000138">
    <property type="protein sequence ID" value="MDM8562397.1"/>
    <property type="molecule type" value="Genomic_DNA"/>
</dbReference>
<proteinExistence type="predicted"/>